<evidence type="ECO:0000313" key="2">
    <source>
        <dbReference type="Proteomes" id="UP001218188"/>
    </source>
</evidence>
<keyword evidence="2" id="KW-1185">Reference proteome</keyword>
<name>A0AAD6SD10_9AGAR</name>
<dbReference type="EMBL" id="JARJCM010000164">
    <property type="protein sequence ID" value="KAJ7024768.1"/>
    <property type="molecule type" value="Genomic_DNA"/>
</dbReference>
<dbReference type="Proteomes" id="UP001218188">
    <property type="component" value="Unassembled WGS sequence"/>
</dbReference>
<comment type="caution">
    <text evidence="1">The sequence shown here is derived from an EMBL/GenBank/DDBJ whole genome shotgun (WGS) entry which is preliminary data.</text>
</comment>
<proteinExistence type="predicted"/>
<evidence type="ECO:0000313" key="1">
    <source>
        <dbReference type="EMBL" id="KAJ7024768.1"/>
    </source>
</evidence>
<gene>
    <name evidence="1" type="ORF">C8F04DRAFT_1130514</name>
</gene>
<dbReference type="AlphaFoldDB" id="A0AAD6SD10"/>
<reference evidence="1" key="1">
    <citation type="submission" date="2023-03" db="EMBL/GenBank/DDBJ databases">
        <title>Massive genome expansion in bonnet fungi (Mycena s.s.) driven by repeated elements and novel gene families across ecological guilds.</title>
        <authorList>
            <consortium name="Lawrence Berkeley National Laboratory"/>
            <person name="Harder C.B."/>
            <person name="Miyauchi S."/>
            <person name="Viragh M."/>
            <person name="Kuo A."/>
            <person name="Thoen E."/>
            <person name="Andreopoulos B."/>
            <person name="Lu D."/>
            <person name="Skrede I."/>
            <person name="Drula E."/>
            <person name="Henrissat B."/>
            <person name="Morin E."/>
            <person name="Kohler A."/>
            <person name="Barry K."/>
            <person name="LaButti K."/>
            <person name="Morin E."/>
            <person name="Salamov A."/>
            <person name="Lipzen A."/>
            <person name="Mereny Z."/>
            <person name="Hegedus B."/>
            <person name="Baldrian P."/>
            <person name="Stursova M."/>
            <person name="Weitz H."/>
            <person name="Taylor A."/>
            <person name="Grigoriev I.V."/>
            <person name="Nagy L.G."/>
            <person name="Martin F."/>
            <person name="Kauserud H."/>
        </authorList>
    </citation>
    <scope>NUCLEOTIDE SEQUENCE</scope>
    <source>
        <strain evidence="1">CBHHK200</strain>
    </source>
</reference>
<feature type="non-terminal residue" evidence="1">
    <location>
        <position position="1"/>
    </location>
</feature>
<protein>
    <submittedName>
        <fullName evidence="1">Uncharacterized protein</fullName>
    </submittedName>
</protein>
<organism evidence="1 2">
    <name type="scientific">Mycena alexandri</name>
    <dbReference type="NCBI Taxonomy" id="1745969"/>
    <lineage>
        <taxon>Eukaryota</taxon>
        <taxon>Fungi</taxon>
        <taxon>Dikarya</taxon>
        <taxon>Basidiomycota</taxon>
        <taxon>Agaricomycotina</taxon>
        <taxon>Agaricomycetes</taxon>
        <taxon>Agaricomycetidae</taxon>
        <taxon>Agaricales</taxon>
        <taxon>Marasmiineae</taxon>
        <taxon>Mycenaceae</taxon>
        <taxon>Mycena</taxon>
    </lineage>
</organism>
<sequence length="65" mass="7518">MHQTGDALEGAIRHSCLLKIWFPRHALTLDGLLKEWEAKREKLTVLEMRVEESVFILRDLGVFGI</sequence>
<accession>A0AAD6SD10</accession>